<sequence length="91" mass="10057">MFLAYPSHPSACDHEAQALMSSLSQQPSSQPRQSLFHCEISVICVTTMVFFVCNEYGLVLSNDWPATHDFHNFHEGDDDDDNGVIDVAPAA</sequence>
<dbReference type="EMBL" id="JAYMYR010000003">
    <property type="protein sequence ID" value="KAK7372785.1"/>
    <property type="molecule type" value="Genomic_DNA"/>
</dbReference>
<protein>
    <submittedName>
        <fullName evidence="1">Uncharacterized protein</fullName>
    </submittedName>
</protein>
<dbReference type="AlphaFoldDB" id="A0AAN9REA5"/>
<organism evidence="1 2">
    <name type="scientific">Phaseolus coccineus</name>
    <name type="common">Scarlet runner bean</name>
    <name type="synonym">Phaseolus multiflorus</name>
    <dbReference type="NCBI Taxonomy" id="3886"/>
    <lineage>
        <taxon>Eukaryota</taxon>
        <taxon>Viridiplantae</taxon>
        <taxon>Streptophyta</taxon>
        <taxon>Embryophyta</taxon>
        <taxon>Tracheophyta</taxon>
        <taxon>Spermatophyta</taxon>
        <taxon>Magnoliopsida</taxon>
        <taxon>eudicotyledons</taxon>
        <taxon>Gunneridae</taxon>
        <taxon>Pentapetalae</taxon>
        <taxon>rosids</taxon>
        <taxon>fabids</taxon>
        <taxon>Fabales</taxon>
        <taxon>Fabaceae</taxon>
        <taxon>Papilionoideae</taxon>
        <taxon>50 kb inversion clade</taxon>
        <taxon>NPAAA clade</taxon>
        <taxon>indigoferoid/millettioid clade</taxon>
        <taxon>Phaseoleae</taxon>
        <taxon>Phaseolus</taxon>
    </lineage>
</organism>
<comment type="caution">
    <text evidence="1">The sequence shown here is derived from an EMBL/GenBank/DDBJ whole genome shotgun (WGS) entry which is preliminary data.</text>
</comment>
<reference evidence="1 2" key="1">
    <citation type="submission" date="2024-01" db="EMBL/GenBank/DDBJ databases">
        <title>The genomes of 5 underutilized Papilionoideae crops provide insights into root nodulation and disease resistanc.</title>
        <authorList>
            <person name="Jiang F."/>
        </authorList>
    </citation>
    <scope>NUCLEOTIDE SEQUENCE [LARGE SCALE GENOMIC DNA]</scope>
    <source>
        <strain evidence="1">JINMINGXINNONG_FW02</strain>
        <tissue evidence="1">Leaves</tissue>
    </source>
</reference>
<keyword evidence="2" id="KW-1185">Reference proteome</keyword>
<evidence type="ECO:0000313" key="2">
    <source>
        <dbReference type="Proteomes" id="UP001374584"/>
    </source>
</evidence>
<proteinExistence type="predicted"/>
<dbReference type="Proteomes" id="UP001374584">
    <property type="component" value="Unassembled WGS sequence"/>
</dbReference>
<evidence type="ECO:0000313" key="1">
    <source>
        <dbReference type="EMBL" id="KAK7372785.1"/>
    </source>
</evidence>
<gene>
    <name evidence="1" type="ORF">VNO80_06173</name>
</gene>
<name>A0AAN9REA5_PHACN</name>
<accession>A0AAN9REA5</accession>